<dbReference type="InterPro" id="IPR036615">
    <property type="entry name" value="Mur_ligase_C_dom_sf"/>
</dbReference>
<dbReference type="SUPFAM" id="SSF53623">
    <property type="entry name" value="MurD-like peptide ligases, catalytic domain"/>
    <property type="match status" value="1"/>
</dbReference>
<evidence type="ECO:0000256" key="3">
    <source>
        <dbReference type="ARBA" id="ARBA00022840"/>
    </source>
</evidence>
<keyword evidence="4" id="KW-1133">Transmembrane helix</keyword>
<organism evidence="7 8">
    <name type="scientific">Sedimentibacter hydroxybenzoicus DSM 7310</name>
    <dbReference type="NCBI Taxonomy" id="1123245"/>
    <lineage>
        <taxon>Bacteria</taxon>
        <taxon>Bacillati</taxon>
        <taxon>Bacillota</taxon>
        <taxon>Tissierellia</taxon>
        <taxon>Sedimentibacter</taxon>
    </lineage>
</organism>
<keyword evidence="1 7" id="KW-0436">Ligase</keyword>
<dbReference type="PANTHER" id="PTHR43024:SF1">
    <property type="entry name" value="UDP-N-ACETYLMURAMOYL-TRIPEPTIDE--D-ALANYL-D-ALANINE LIGASE"/>
    <property type="match status" value="1"/>
</dbReference>
<evidence type="ECO:0000313" key="7">
    <source>
        <dbReference type="EMBL" id="NYB75483.1"/>
    </source>
</evidence>
<evidence type="ECO:0000259" key="6">
    <source>
        <dbReference type="Pfam" id="PF08245"/>
    </source>
</evidence>
<dbReference type="SUPFAM" id="SSF53244">
    <property type="entry name" value="MurD-like peptide ligases, peptide-binding domain"/>
    <property type="match status" value="1"/>
</dbReference>
<keyword evidence="4" id="KW-0812">Transmembrane</keyword>
<name>A0A974BLQ4_SEDHY</name>
<dbReference type="AlphaFoldDB" id="A0A974BLQ4"/>
<dbReference type="GO" id="GO:0016881">
    <property type="term" value="F:acid-amino acid ligase activity"/>
    <property type="evidence" value="ECO:0007669"/>
    <property type="project" value="InterPro"/>
</dbReference>
<comment type="caution">
    <text evidence="7">The sequence shown here is derived from an EMBL/GenBank/DDBJ whole genome shotgun (WGS) entry which is preliminary data.</text>
</comment>
<dbReference type="Pfam" id="PF02875">
    <property type="entry name" value="Mur_ligase_C"/>
    <property type="match status" value="1"/>
</dbReference>
<dbReference type="RefSeq" id="WP_179239187.1">
    <property type="nucleotide sequence ID" value="NZ_JACBNQ010000022.1"/>
</dbReference>
<dbReference type="PANTHER" id="PTHR43024">
    <property type="entry name" value="UDP-N-ACETYLMURAMOYL-TRIPEPTIDE--D-ALANYL-D-ALANINE LIGASE"/>
    <property type="match status" value="1"/>
</dbReference>
<feature type="transmembrane region" description="Helical" evidence="4">
    <location>
        <begin position="149"/>
        <end position="171"/>
    </location>
</feature>
<dbReference type="Gene3D" id="3.90.190.20">
    <property type="entry name" value="Mur ligase, C-terminal domain"/>
    <property type="match status" value="1"/>
</dbReference>
<dbReference type="InterPro" id="IPR013221">
    <property type="entry name" value="Mur_ligase_cen"/>
</dbReference>
<protein>
    <submittedName>
        <fullName evidence="7">UDP-N-acetylmuramoyl-tripeptide--D-alanyl-D-alanine ligase</fullName>
    </submittedName>
</protein>
<dbReference type="EMBL" id="JACBNQ010000022">
    <property type="protein sequence ID" value="NYB75483.1"/>
    <property type="molecule type" value="Genomic_DNA"/>
</dbReference>
<evidence type="ECO:0000256" key="1">
    <source>
        <dbReference type="ARBA" id="ARBA00022598"/>
    </source>
</evidence>
<proteinExistence type="predicted"/>
<feature type="transmembrane region" description="Helical" evidence="4">
    <location>
        <begin position="6"/>
        <end position="24"/>
    </location>
</feature>
<dbReference type="GO" id="GO:0005524">
    <property type="term" value="F:ATP binding"/>
    <property type="evidence" value="ECO:0007669"/>
    <property type="project" value="UniProtKB-KW"/>
</dbReference>
<accession>A0A974BLQ4</accession>
<dbReference type="InterPro" id="IPR051046">
    <property type="entry name" value="MurCDEF_CellWall_CoF430Synth"/>
</dbReference>
<feature type="transmembrane region" description="Helical" evidence="4">
    <location>
        <begin position="78"/>
        <end position="95"/>
    </location>
</feature>
<evidence type="ECO:0000256" key="2">
    <source>
        <dbReference type="ARBA" id="ARBA00022741"/>
    </source>
</evidence>
<gene>
    <name evidence="7" type="ORF">HZF24_15145</name>
</gene>
<dbReference type="Gene3D" id="3.40.1190.10">
    <property type="entry name" value="Mur-like, catalytic domain"/>
    <property type="match status" value="1"/>
</dbReference>
<reference evidence="7" key="1">
    <citation type="submission" date="2020-07" db="EMBL/GenBank/DDBJ databases">
        <title>Genomic analysis of a strain of Sedimentibacter Hydroxybenzoicus DSM7310.</title>
        <authorList>
            <person name="Ma S."/>
        </authorList>
    </citation>
    <scope>NUCLEOTIDE SEQUENCE</scope>
    <source>
        <strain evidence="7">DSM 7310</strain>
    </source>
</reference>
<sequence>MNSTIFLFSICWFALCFYKLRFSLHMLQIEGYKNEKYIEWTEKNKDKVYTQKDKIYTAICIINTVFFLFAVTGGKNNITQYAMAVSVFTSLLLIFKYKEKYNSKKPLVFTPRAKRLLAIAMGLAIIDFIILVLIVQFVSKDFVKFFPLWSGFLSIVYFFSSYYIIGANFVAQPIEKNIHKNFYNSASKKIKNMTKLTSVGITGSYGKTSTKFLTAAILGRKFNVLNTPDSYNTPMGISKVINNDLTDDYEIFIAELGATKVGDIHEVAMLTNPKIGILTSIGPCHLETFKSIDNIMRTKYELIECLPDDGIAIFNYDNEYVKKLADKTYKEKILYGIKNADKADVYATDIVVGNTGSKFTLCINDSGTVECETKLLGEHNILNILAGAATAKVLGLSLDEIRKGIADIESVEHRLQLIDPGTGVIVIDDAFNSNPDGAKAALNVLASFKDKRKIIVTPGMVELGDHEQTENEKFGENIAAVCDIAILVGKKQTAPIQTGLQKNGFDEDNLYVVNSLNEATKVLKKLTKVNDVVLFENDLPDTYNEN</sequence>
<evidence type="ECO:0000256" key="4">
    <source>
        <dbReference type="SAM" id="Phobius"/>
    </source>
</evidence>
<keyword evidence="4" id="KW-0472">Membrane</keyword>
<feature type="transmembrane region" description="Helical" evidence="4">
    <location>
        <begin position="55"/>
        <end position="72"/>
    </location>
</feature>
<keyword evidence="3" id="KW-0067">ATP-binding</keyword>
<evidence type="ECO:0000313" key="8">
    <source>
        <dbReference type="Proteomes" id="UP000611629"/>
    </source>
</evidence>
<dbReference type="Proteomes" id="UP000611629">
    <property type="component" value="Unassembled WGS sequence"/>
</dbReference>
<feature type="domain" description="Mur ligase C-terminal" evidence="5">
    <location>
        <begin position="413"/>
        <end position="535"/>
    </location>
</feature>
<feature type="domain" description="Mur ligase central" evidence="6">
    <location>
        <begin position="201"/>
        <end position="391"/>
    </location>
</feature>
<keyword evidence="2" id="KW-0547">Nucleotide-binding</keyword>
<evidence type="ECO:0000259" key="5">
    <source>
        <dbReference type="Pfam" id="PF02875"/>
    </source>
</evidence>
<keyword evidence="8" id="KW-1185">Reference proteome</keyword>
<dbReference type="Pfam" id="PF08245">
    <property type="entry name" value="Mur_ligase_M"/>
    <property type="match status" value="1"/>
</dbReference>
<feature type="transmembrane region" description="Helical" evidence="4">
    <location>
        <begin position="116"/>
        <end position="137"/>
    </location>
</feature>
<dbReference type="InterPro" id="IPR004101">
    <property type="entry name" value="Mur_ligase_C"/>
</dbReference>
<dbReference type="InterPro" id="IPR036565">
    <property type="entry name" value="Mur-like_cat_sf"/>
</dbReference>